<dbReference type="RefSeq" id="WP_386043970.1">
    <property type="nucleotide sequence ID" value="NZ_JBHUIO010000002.1"/>
</dbReference>
<keyword evidence="2" id="KW-0732">Signal</keyword>
<name>A0ABW4ZU65_9BACL</name>
<feature type="chain" id="PRO_5045694133" description="Lipoprotein" evidence="2">
    <location>
        <begin position="24"/>
        <end position="127"/>
    </location>
</feature>
<dbReference type="EMBL" id="JBHUIO010000002">
    <property type="protein sequence ID" value="MFD2168914.1"/>
    <property type="molecule type" value="Genomic_DNA"/>
</dbReference>
<evidence type="ECO:0000256" key="2">
    <source>
        <dbReference type="SAM" id="SignalP"/>
    </source>
</evidence>
<accession>A0ABW4ZU65</accession>
<evidence type="ECO:0000313" key="4">
    <source>
        <dbReference type="Proteomes" id="UP001597343"/>
    </source>
</evidence>
<feature type="coiled-coil region" evidence="1">
    <location>
        <begin position="26"/>
        <end position="57"/>
    </location>
</feature>
<reference evidence="4" key="1">
    <citation type="journal article" date="2019" name="Int. J. Syst. Evol. Microbiol.">
        <title>The Global Catalogue of Microorganisms (GCM) 10K type strain sequencing project: providing services to taxonomists for standard genome sequencing and annotation.</title>
        <authorList>
            <consortium name="The Broad Institute Genomics Platform"/>
            <consortium name="The Broad Institute Genome Sequencing Center for Infectious Disease"/>
            <person name="Wu L."/>
            <person name="Ma J."/>
        </authorList>
    </citation>
    <scope>NUCLEOTIDE SEQUENCE [LARGE SCALE GENOMIC DNA]</scope>
    <source>
        <strain evidence="4">CGMCC 1.13574</strain>
    </source>
</reference>
<dbReference type="PROSITE" id="PS51257">
    <property type="entry name" value="PROKAR_LIPOPROTEIN"/>
    <property type="match status" value="1"/>
</dbReference>
<evidence type="ECO:0000256" key="1">
    <source>
        <dbReference type="SAM" id="Coils"/>
    </source>
</evidence>
<gene>
    <name evidence="3" type="ORF">ACFSOY_02620</name>
</gene>
<dbReference type="Proteomes" id="UP001597343">
    <property type="component" value="Unassembled WGS sequence"/>
</dbReference>
<keyword evidence="1" id="KW-0175">Coiled coil</keyword>
<evidence type="ECO:0008006" key="5">
    <source>
        <dbReference type="Google" id="ProtNLM"/>
    </source>
</evidence>
<feature type="signal peptide" evidence="2">
    <location>
        <begin position="1"/>
        <end position="23"/>
    </location>
</feature>
<sequence>MKKRSALIIVTTLLFLASGCSFDSEREALTQKANELKQKAQDTLQQLKEDAALQKKLMESANVGQEKVHQFLTSVMEEPIVQQAIDQLGYDAVINIISEQVSENGGSLSEASLNKIKEELAKRVQAQ</sequence>
<keyword evidence="4" id="KW-1185">Reference proteome</keyword>
<proteinExistence type="predicted"/>
<comment type="caution">
    <text evidence="3">The sequence shown here is derived from an EMBL/GenBank/DDBJ whole genome shotgun (WGS) entry which is preliminary data.</text>
</comment>
<protein>
    <recommendedName>
        <fullName evidence="5">Lipoprotein</fullName>
    </recommendedName>
</protein>
<evidence type="ECO:0000313" key="3">
    <source>
        <dbReference type="EMBL" id="MFD2168914.1"/>
    </source>
</evidence>
<organism evidence="3 4">
    <name type="scientific">Tumebacillus lipolyticus</name>
    <dbReference type="NCBI Taxonomy" id="1280370"/>
    <lineage>
        <taxon>Bacteria</taxon>
        <taxon>Bacillati</taxon>
        <taxon>Bacillota</taxon>
        <taxon>Bacilli</taxon>
        <taxon>Bacillales</taxon>
        <taxon>Alicyclobacillaceae</taxon>
        <taxon>Tumebacillus</taxon>
    </lineage>
</organism>